<evidence type="ECO:0000256" key="3">
    <source>
        <dbReference type="ARBA" id="ARBA00022679"/>
    </source>
</evidence>
<evidence type="ECO:0000256" key="2">
    <source>
        <dbReference type="ARBA" id="ARBA00018953"/>
    </source>
</evidence>
<comment type="catalytic activity">
    <reaction evidence="5 6">
        <text>holo-[ACP] + malonyl-CoA = malonyl-[ACP] + CoA</text>
        <dbReference type="Rhea" id="RHEA:41792"/>
        <dbReference type="Rhea" id="RHEA-COMP:9623"/>
        <dbReference type="Rhea" id="RHEA-COMP:9685"/>
        <dbReference type="ChEBI" id="CHEBI:57287"/>
        <dbReference type="ChEBI" id="CHEBI:57384"/>
        <dbReference type="ChEBI" id="CHEBI:64479"/>
        <dbReference type="ChEBI" id="CHEBI:78449"/>
        <dbReference type="EC" id="2.3.1.39"/>
    </reaction>
</comment>
<proteinExistence type="inferred from homology"/>
<evidence type="ECO:0000313" key="9">
    <source>
        <dbReference type="EMBL" id="SMA49163.1"/>
    </source>
</evidence>
<dbReference type="Pfam" id="PF00698">
    <property type="entry name" value="Acyl_transf_1"/>
    <property type="match status" value="1"/>
</dbReference>
<comment type="similarity">
    <text evidence="6">Belongs to the fabD family.</text>
</comment>
<dbReference type="EC" id="2.3.1.39" evidence="1 6"/>
<reference evidence="9 10" key="1">
    <citation type="submission" date="2017-03" db="EMBL/GenBank/DDBJ databases">
        <authorList>
            <person name="Afonso C.L."/>
            <person name="Miller P.J."/>
            <person name="Scott M.A."/>
            <person name="Spackman E."/>
            <person name="Goraichik I."/>
            <person name="Dimitrov K.M."/>
            <person name="Suarez D.L."/>
            <person name="Swayne D.E."/>
        </authorList>
    </citation>
    <scope>NUCLEOTIDE SEQUENCE [LARGE SCALE GENOMIC DNA]</scope>
    <source>
        <strain evidence="9">SB41UT1</strain>
    </source>
</reference>
<evidence type="ECO:0000256" key="6">
    <source>
        <dbReference type="PIRNR" id="PIRNR000446"/>
    </source>
</evidence>
<feature type="active site" evidence="7">
    <location>
        <position position="93"/>
    </location>
</feature>
<feature type="domain" description="Malonyl-CoA:ACP transacylase (MAT)" evidence="8">
    <location>
        <begin position="8"/>
        <end position="311"/>
    </location>
</feature>
<evidence type="ECO:0000256" key="7">
    <source>
        <dbReference type="PIRSR" id="PIRSR000446-1"/>
    </source>
</evidence>
<dbReference type="InterPro" id="IPR004410">
    <property type="entry name" value="Malonyl_CoA-ACP_transAc_FabD"/>
</dbReference>
<dbReference type="PANTHER" id="PTHR42681:SF1">
    <property type="entry name" value="MALONYL-COA-ACYL CARRIER PROTEIN TRANSACYLASE, MITOCHONDRIAL"/>
    <property type="match status" value="1"/>
</dbReference>
<dbReference type="InterPro" id="IPR001227">
    <property type="entry name" value="Ac_transferase_dom_sf"/>
</dbReference>
<keyword evidence="4 6" id="KW-0012">Acyltransferase</keyword>
<dbReference type="EMBL" id="FWPT01000007">
    <property type="protein sequence ID" value="SMA49163.1"/>
    <property type="molecule type" value="Genomic_DNA"/>
</dbReference>
<dbReference type="InterPro" id="IPR016036">
    <property type="entry name" value="Malonyl_transacylase_ACP-bd"/>
</dbReference>
<dbReference type="RefSeq" id="WP_087111468.1">
    <property type="nucleotide sequence ID" value="NZ_CBCSCN010000007.1"/>
</dbReference>
<feature type="active site" evidence="7">
    <location>
        <position position="203"/>
    </location>
</feature>
<dbReference type="InterPro" id="IPR024925">
    <property type="entry name" value="Malonyl_CoA-ACP_transAc"/>
</dbReference>
<name>A0A1X7AMK0_9GAMM</name>
<dbReference type="FunFam" id="3.30.70.250:FF:000001">
    <property type="entry name" value="Malonyl CoA-acyl carrier protein transacylase"/>
    <property type="match status" value="1"/>
</dbReference>
<dbReference type="SMART" id="SM00827">
    <property type="entry name" value="PKS_AT"/>
    <property type="match status" value="1"/>
</dbReference>
<dbReference type="AlphaFoldDB" id="A0A1X7AMK0"/>
<evidence type="ECO:0000313" key="10">
    <source>
        <dbReference type="Proteomes" id="UP000196573"/>
    </source>
</evidence>
<dbReference type="OrthoDB" id="9808564at2"/>
<dbReference type="InterPro" id="IPR016035">
    <property type="entry name" value="Acyl_Trfase/lysoPLipase"/>
</dbReference>
<dbReference type="GO" id="GO:0004314">
    <property type="term" value="F:[acyl-carrier-protein] S-malonyltransferase activity"/>
    <property type="evidence" value="ECO:0007669"/>
    <property type="project" value="UniProtKB-EC"/>
</dbReference>
<keyword evidence="3 6" id="KW-0808">Transferase</keyword>
<dbReference type="InterPro" id="IPR050858">
    <property type="entry name" value="Mal-CoA-ACP_Trans/PKS_FabD"/>
</dbReference>
<dbReference type="SUPFAM" id="SSF52151">
    <property type="entry name" value="FabD/lysophospholipase-like"/>
    <property type="match status" value="1"/>
</dbReference>
<evidence type="ECO:0000256" key="5">
    <source>
        <dbReference type="ARBA" id="ARBA00048462"/>
    </source>
</evidence>
<organism evidence="9 10">
    <name type="scientific">Parendozoicomonas haliclonae</name>
    <dbReference type="NCBI Taxonomy" id="1960125"/>
    <lineage>
        <taxon>Bacteria</taxon>
        <taxon>Pseudomonadati</taxon>
        <taxon>Pseudomonadota</taxon>
        <taxon>Gammaproteobacteria</taxon>
        <taxon>Oceanospirillales</taxon>
        <taxon>Endozoicomonadaceae</taxon>
        <taxon>Parendozoicomonas</taxon>
    </lineage>
</organism>
<dbReference type="GO" id="GO:0005829">
    <property type="term" value="C:cytosol"/>
    <property type="evidence" value="ECO:0007669"/>
    <property type="project" value="TreeGrafter"/>
</dbReference>
<dbReference type="GO" id="GO:0006633">
    <property type="term" value="P:fatty acid biosynthetic process"/>
    <property type="evidence" value="ECO:0007669"/>
    <property type="project" value="TreeGrafter"/>
</dbReference>
<protein>
    <recommendedName>
        <fullName evidence="2 6">Malonyl CoA-acyl carrier protein transacylase</fullName>
        <ecNumber evidence="1 6">2.3.1.39</ecNumber>
    </recommendedName>
</protein>
<evidence type="ECO:0000256" key="4">
    <source>
        <dbReference type="ARBA" id="ARBA00023315"/>
    </source>
</evidence>
<dbReference type="Proteomes" id="UP000196573">
    <property type="component" value="Unassembled WGS sequence"/>
</dbReference>
<sequence>MSTSTAFIFPGQGSQSVGMLADIADVEPVVNETLVEASDVLGFDLRNMILNGPAEQLNSTQNTQPALLAGSIALWRLWSARGGQVPAYVAGHSLGEYSALVAAGVIEFADAVRIVHNRGLYMQEAVPQGEGAMAAVLGLDDDKVIALCAETAHPGEVLSAVNFNSPGQVVIAGSASAVKRAVETFSAAGARKVMPLPVSVPSHCALMEPAAVRLEQDLAGITFSVPQIPVVQNVSAAIVTDVNALRANLVDQLSQPVRWVESVQLMIANGVDQFYECGPGKVLAGLSKRIDRSATVTPLESLSAFPMVGEG</sequence>
<keyword evidence="10" id="KW-1185">Reference proteome</keyword>
<dbReference type="InterPro" id="IPR014043">
    <property type="entry name" value="Acyl_transferase_dom"/>
</dbReference>
<evidence type="ECO:0000259" key="8">
    <source>
        <dbReference type="SMART" id="SM00827"/>
    </source>
</evidence>
<dbReference type="PANTHER" id="PTHR42681">
    <property type="entry name" value="MALONYL-COA-ACYL CARRIER PROTEIN TRANSACYLASE, MITOCHONDRIAL"/>
    <property type="match status" value="1"/>
</dbReference>
<dbReference type="NCBIfam" id="TIGR00128">
    <property type="entry name" value="fabD"/>
    <property type="match status" value="1"/>
</dbReference>
<accession>A0A1X7AMK0</accession>
<dbReference type="PIRSF" id="PIRSF000446">
    <property type="entry name" value="Mct"/>
    <property type="match status" value="1"/>
</dbReference>
<evidence type="ECO:0000256" key="1">
    <source>
        <dbReference type="ARBA" id="ARBA00013258"/>
    </source>
</evidence>
<gene>
    <name evidence="9" type="primary">fabD</name>
    <name evidence="9" type="ORF">EHSB41UT_03094</name>
</gene>
<dbReference type="SUPFAM" id="SSF55048">
    <property type="entry name" value="Probable ACP-binding domain of malonyl-CoA ACP transacylase"/>
    <property type="match status" value="1"/>
</dbReference>
<dbReference type="Gene3D" id="3.40.366.10">
    <property type="entry name" value="Malonyl-Coenzyme A Acyl Carrier Protein, domain 2"/>
    <property type="match status" value="1"/>
</dbReference>
<dbReference type="Gene3D" id="3.30.70.250">
    <property type="entry name" value="Malonyl-CoA ACP transacylase, ACP-binding"/>
    <property type="match status" value="1"/>
</dbReference>